<dbReference type="EMBL" id="NPDZ01000011">
    <property type="protein sequence ID" value="PJZ72299.1"/>
    <property type="molecule type" value="Genomic_DNA"/>
</dbReference>
<gene>
    <name evidence="2" type="ORF">CH360_10730</name>
    <name evidence="3" type="ORF">CH373_15390</name>
</gene>
<keyword evidence="1" id="KW-0812">Transmembrane</keyword>
<evidence type="ECO:0000313" key="5">
    <source>
        <dbReference type="Proteomes" id="UP000231990"/>
    </source>
</evidence>
<organism evidence="3 5">
    <name type="scientific">Leptospira perolatii</name>
    <dbReference type="NCBI Taxonomy" id="2023191"/>
    <lineage>
        <taxon>Bacteria</taxon>
        <taxon>Pseudomonadati</taxon>
        <taxon>Spirochaetota</taxon>
        <taxon>Spirochaetia</taxon>
        <taxon>Leptospirales</taxon>
        <taxon>Leptospiraceae</taxon>
        <taxon>Leptospira</taxon>
    </lineage>
</organism>
<dbReference type="Proteomes" id="UP000231990">
    <property type="component" value="Unassembled WGS sequence"/>
</dbReference>
<feature type="transmembrane region" description="Helical" evidence="1">
    <location>
        <begin position="40"/>
        <end position="58"/>
    </location>
</feature>
<dbReference type="Proteomes" id="UP000231962">
    <property type="component" value="Unassembled WGS sequence"/>
</dbReference>
<protein>
    <submittedName>
        <fullName evidence="3">Uncharacterized protein</fullName>
    </submittedName>
</protein>
<dbReference type="EMBL" id="NPDY01000009">
    <property type="protein sequence ID" value="PJZ69474.1"/>
    <property type="molecule type" value="Genomic_DNA"/>
</dbReference>
<dbReference type="AlphaFoldDB" id="A0A2M9ZJS5"/>
<evidence type="ECO:0000313" key="3">
    <source>
        <dbReference type="EMBL" id="PJZ72299.1"/>
    </source>
</evidence>
<comment type="caution">
    <text evidence="3">The sequence shown here is derived from an EMBL/GenBank/DDBJ whole genome shotgun (WGS) entry which is preliminary data.</text>
</comment>
<reference evidence="4 5" key="1">
    <citation type="submission" date="2017-07" db="EMBL/GenBank/DDBJ databases">
        <title>Leptospira spp. isolated from tropical soils.</title>
        <authorList>
            <person name="Thibeaux R."/>
            <person name="Iraola G."/>
            <person name="Ferres I."/>
            <person name="Bierque E."/>
            <person name="Girault D."/>
            <person name="Soupe-Gilbert M.-E."/>
            <person name="Picardeau M."/>
            <person name="Goarant C."/>
        </authorList>
    </citation>
    <scope>NUCLEOTIDE SEQUENCE [LARGE SCALE GENOMIC DNA]</scope>
    <source>
        <strain evidence="3 5">FH1-B-B1</strain>
        <strain evidence="2 4">FH1-B-C1</strain>
    </source>
</reference>
<accession>A0A2M9ZJS5</accession>
<keyword evidence="1" id="KW-1133">Transmembrane helix</keyword>
<name>A0A2M9ZJS5_9LEPT</name>
<evidence type="ECO:0000313" key="4">
    <source>
        <dbReference type="Proteomes" id="UP000231962"/>
    </source>
</evidence>
<evidence type="ECO:0000313" key="2">
    <source>
        <dbReference type="EMBL" id="PJZ69474.1"/>
    </source>
</evidence>
<keyword evidence="1" id="KW-0472">Membrane</keyword>
<keyword evidence="4" id="KW-1185">Reference proteome</keyword>
<evidence type="ECO:0000256" key="1">
    <source>
        <dbReference type="SAM" id="Phobius"/>
    </source>
</evidence>
<sequence>MESDLSDFANILTSLSHGIVRQKIIAFGLKSDYKITMKKIVLMLFGLLFVSCLVVQPGQGKGGKKDCMEQCRGLTGRERADCNHHCQR</sequence>
<proteinExistence type="predicted"/>